<evidence type="ECO:0000313" key="3">
    <source>
        <dbReference type="Proteomes" id="UP000095284"/>
    </source>
</evidence>
<dbReference type="EMBL" id="CAJFCV020000006">
    <property type="protein sequence ID" value="CAG9131509.1"/>
    <property type="molecule type" value="Genomic_DNA"/>
</dbReference>
<reference evidence="5" key="1">
    <citation type="submission" date="2016-11" db="UniProtKB">
        <authorList>
            <consortium name="WormBaseParasite"/>
        </authorList>
    </citation>
    <scope>IDENTIFICATION</scope>
</reference>
<keyword evidence="4" id="KW-1185">Reference proteome</keyword>
<dbReference type="Proteomes" id="UP000095284">
    <property type="component" value="Unplaced"/>
</dbReference>
<feature type="compositionally biased region" description="Basic and acidic residues" evidence="1">
    <location>
        <begin position="44"/>
        <end position="54"/>
    </location>
</feature>
<reference evidence="2" key="2">
    <citation type="submission" date="2020-09" db="EMBL/GenBank/DDBJ databases">
        <authorList>
            <person name="Kikuchi T."/>
        </authorList>
    </citation>
    <scope>NUCLEOTIDE SEQUENCE</scope>
    <source>
        <strain evidence="2">Ka4C1</strain>
    </source>
</reference>
<feature type="region of interest" description="Disordered" evidence="1">
    <location>
        <begin position="44"/>
        <end position="167"/>
    </location>
</feature>
<evidence type="ECO:0000313" key="5">
    <source>
        <dbReference type="WBParaSite" id="BXY_0108100.1"/>
    </source>
</evidence>
<dbReference type="SMR" id="A0A1I7RK49"/>
<evidence type="ECO:0000313" key="4">
    <source>
        <dbReference type="Proteomes" id="UP000659654"/>
    </source>
</evidence>
<evidence type="ECO:0000313" key="2">
    <source>
        <dbReference type="EMBL" id="CAD5235242.1"/>
    </source>
</evidence>
<organism evidence="3 5">
    <name type="scientific">Bursaphelenchus xylophilus</name>
    <name type="common">Pinewood nematode worm</name>
    <name type="synonym">Aphelenchoides xylophilus</name>
    <dbReference type="NCBI Taxonomy" id="6326"/>
    <lineage>
        <taxon>Eukaryota</taxon>
        <taxon>Metazoa</taxon>
        <taxon>Ecdysozoa</taxon>
        <taxon>Nematoda</taxon>
        <taxon>Chromadorea</taxon>
        <taxon>Rhabditida</taxon>
        <taxon>Tylenchina</taxon>
        <taxon>Tylenchomorpha</taxon>
        <taxon>Aphelenchoidea</taxon>
        <taxon>Aphelenchoididae</taxon>
        <taxon>Bursaphelenchus</taxon>
    </lineage>
</organism>
<evidence type="ECO:0000256" key="1">
    <source>
        <dbReference type="SAM" id="MobiDB-lite"/>
    </source>
</evidence>
<dbReference type="AlphaFoldDB" id="A0A1I7RK49"/>
<accession>A0A1I7RK49</accession>
<proteinExistence type="predicted"/>
<gene>
    <name evidence="2" type="ORF">BXYJ_LOCUS15333</name>
</gene>
<dbReference type="WBParaSite" id="BXY_0108100.1">
    <property type="protein sequence ID" value="BXY_0108100.1"/>
    <property type="gene ID" value="BXY_0108100"/>
</dbReference>
<dbReference type="Proteomes" id="UP000659654">
    <property type="component" value="Unassembled WGS sequence"/>
</dbReference>
<feature type="compositionally biased region" description="Basic and acidic residues" evidence="1">
    <location>
        <begin position="70"/>
        <end position="125"/>
    </location>
</feature>
<dbReference type="EMBL" id="CAJFDI010000006">
    <property type="protein sequence ID" value="CAD5235242.1"/>
    <property type="molecule type" value="Genomic_DNA"/>
</dbReference>
<name>A0A1I7RK49_BURXY</name>
<dbReference type="Proteomes" id="UP000582659">
    <property type="component" value="Unassembled WGS sequence"/>
</dbReference>
<protein>
    <submittedName>
        <fullName evidence="2">(pine wood nematode) hypothetical protein</fullName>
    </submittedName>
</protein>
<sequence>MATTNEGQDLLMILLDLLGQLIELFIRFVKQAVDYFFPDKDAKLSDHSKEENAKLYEQPQYENAKLYEQQPKEENAKLSDRPKEGSGRLSDQPKEGSAKHSDRPKEGSAKHFDRSKASLEDKNSDDSAPTVFEEIGAQRQPAVSRKLSRVFAKERKKKSAAKLKKQK</sequence>
<feature type="compositionally biased region" description="Basic residues" evidence="1">
    <location>
        <begin position="154"/>
        <end position="167"/>
    </location>
</feature>